<feature type="compositionally biased region" description="Basic and acidic residues" evidence="1">
    <location>
        <begin position="166"/>
        <end position="175"/>
    </location>
</feature>
<evidence type="ECO:0000313" key="3">
    <source>
        <dbReference type="Proteomes" id="UP000315700"/>
    </source>
</evidence>
<dbReference type="OrthoDB" id="285058at2"/>
<dbReference type="KEGG" id="ccos:Pan44_04360"/>
<proteinExistence type="predicted"/>
<evidence type="ECO:0000313" key="2">
    <source>
        <dbReference type="EMBL" id="QDT52425.1"/>
    </source>
</evidence>
<protein>
    <submittedName>
        <fullName evidence="2">Uncharacterized protein</fullName>
    </submittedName>
</protein>
<dbReference type="AlphaFoldDB" id="A0A517S8H1"/>
<dbReference type="EMBL" id="CP036271">
    <property type="protein sequence ID" value="QDT52425.1"/>
    <property type="molecule type" value="Genomic_DNA"/>
</dbReference>
<gene>
    <name evidence="2" type="ORF">Pan44_04360</name>
</gene>
<dbReference type="RefSeq" id="WP_145026761.1">
    <property type="nucleotide sequence ID" value="NZ_CP036271.1"/>
</dbReference>
<accession>A0A517S8H1</accession>
<dbReference type="Proteomes" id="UP000315700">
    <property type="component" value="Chromosome"/>
</dbReference>
<keyword evidence="3" id="KW-1185">Reference proteome</keyword>
<evidence type="ECO:0000256" key="1">
    <source>
        <dbReference type="SAM" id="MobiDB-lite"/>
    </source>
</evidence>
<feature type="region of interest" description="Disordered" evidence="1">
    <location>
        <begin position="151"/>
        <end position="175"/>
    </location>
</feature>
<organism evidence="2 3">
    <name type="scientific">Caulifigura coniformis</name>
    <dbReference type="NCBI Taxonomy" id="2527983"/>
    <lineage>
        <taxon>Bacteria</taxon>
        <taxon>Pseudomonadati</taxon>
        <taxon>Planctomycetota</taxon>
        <taxon>Planctomycetia</taxon>
        <taxon>Planctomycetales</taxon>
        <taxon>Planctomycetaceae</taxon>
        <taxon>Caulifigura</taxon>
    </lineage>
</organism>
<dbReference type="PROSITE" id="PS51257">
    <property type="entry name" value="PROKAR_LIPOPROTEIN"/>
    <property type="match status" value="1"/>
</dbReference>
<name>A0A517S8H1_9PLAN</name>
<reference evidence="2 3" key="1">
    <citation type="submission" date="2019-02" db="EMBL/GenBank/DDBJ databases">
        <title>Deep-cultivation of Planctomycetes and their phenomic and genomic characterization uncovers novel biology.</title>
        <authorList>
            <person name="Wiegand S."/>
            <person name="Jogler M."/>
            <person name="Boedeker C."/>
            <person name="Pinto D."/>
            <person name="Vollmers J."/>
            <person name="Rivas-Marin E."/>
            <person name="Kohn T."/>
            <person name="Peeters S.H."/>
            <person name="Heuer A."/>
            <person name="Rast P."/>
            <person name="Oberbeckmann S."/>
            <person name="Bunk B."/>
            <person name="Jeske O."/>
            <person name="Meyerdierks A."/>
            <person name="Storesund J.E."/>
            <person name="Kallscheuer N."/>
            <person name="Luecker S."/>
            <person name="Lage O.M."/>
            <person name="Pohl T."/>
            <person name="Merkel B.J."/>
            <person name="Hornburger P."/>
            <person name="Mueller R.-W."/>
            <person name="Bruemmer F."/>
            <person name="Labrenz M."/>
            <person name="Spormann A.M."/>
            <person name="Op den Camp H."/>
            <person name="Overmann J."/>
            <person name="Amann R."/>
            <person name="Jetten M.S.M."/>
            <person name="Mascher T."/>
            <person name="Medema M.H."/>
            <person name="Devos D.P."/>
            <person name="Kaster A.-K."/>
            <person name="Ovreas L."/>
            <person name="Rohde M."/>
            <person name="Galperin M.Y."/>
            <person name="Jogler C."/>
        </authorList>
    </citation>
    <scope>NUCLEOTIDE SEQUENCE [LARGE SCALE GENOMIC DNA]</scope>
    <source>
        <strain evidence="2 3">Pan44</strain>
    </source>
</reference>
<sequence length="175" mass="19291">MHRNLIHRAVSRPGAWMALLCVFGAGCGESWEADTYPAHGELFINGKPAAGAFVTLIPAGEKVDIRESKPWGFVQDDGSYSIRTYEAGDGAPAGEYKLTIVWRFDPRGQAETDRLGFVYSRPEKSQWAVTIEPGENELPRIELDNVKILEEPRRKKAASPSPFDATEERGSGAAR</sequence>
<dbReference type="InParanoid" id="A0A517S8H1"/>